<dbReference type="Proteomes" id="UP000198406">
    <property type="component" value="Unassembled WGS sequence"/>
</dbReference>
<gene>
    <name evidence="1" type="ORF">FisN_8Hh009</name>
</gene>
<comment type="caution">
    <text evidence="1">The sequence shown here is derived from an EMBL/GenBank/DDBJ whole genome shotgun (WGS) entry which is preliminary data.</text>
</comment>
<dbReference type="Gene3D" id="2.60.120.380">
    <property type="match status" value="1"/>
</dbReference>
<evidence type="ECO:0000313" key="2">
    <source>
        <dbReference type="Proteomes" id="UP000198406"/>
    </source>
</evidence>
<accession>A0A1Z5JJY2</accession>
<reference evidence="1 2" key="1">
    <citation type="journal article" date="2015" name="Plant Cell">
        <title>Oil accumulation by the oleaginous diatom Fistulifera solaris as revealed by the genome and transcriptome.</title>
        <authorList>
            <person name="Tanaka T."/>
            <person name="Maeda Y."/>
            <person name="Veluchamy A."/>
            <person name="Tanaka M."/>
            <person name="Abida H."/>
            <person name="Marechal E."/>
            <person name="Bowler C."/>
            <person name="Muto M."/>
            <person name="Sunaga Y."/>
            <person name="Tanaka M."/>
            <person name="Yoshino T."/>
            <person name="Taniguchi T."/>
            <person name="Fukuda Y."/>
            <person name="Nemoto M."/>
            <person name="Matsumoto M."/>
            <person name="Wong P.S."/>
            <person name="Aburatani S."/>
            <person name="Fujibuchi W."/>
        </authorList>
    </citation>
    <scope>NUCLEOTIDE SEQUENCE [LARGE SCALE GENOMIC DNA]</scope>
    <source>
        <strain evidence="1 2">JPCC DA0580</strain>
    </source>
</reference>
<sequence length="165" mass="18019">MTESTKTRAAATSIAILISMAVLCFTLGRSSNIHANLFEGGRGTQFLCFGGTTDIIKLNNGEPNGPNVLGFNLFRRYSFTVRGDFNRARCITVGVGDDQNGDVDLYLCKNPDAEDCFANPSFSSISPDSEEEITTGIGARTWYVIVKANVDAVTYTVRCDEKDFF</sequence>
<keyword evidence="2" id="KW-1185">Reference proteome</keyword>
<dbReference type="AlphaFoldDB" id="A0A1Z5JJY2"/>
<dbReference type="InParanoid" id="A0A1Z5JJY2"/>
<name>A0A1Z5JJY2_FISSO</name>
<organism evidence="1 2">
    <name type="scientific">Fistulifera solaris</name>
    <name type="common">Oleaginous diatom</name>
    <dbReference type="NCBI Taxonomy" id="1519565"/>
    <lineage>
        <taxon>Eukaryota</taxon>
        <taxon>Sar</taxon>
        <taxon>Stramenopiles</taxon>
        <taxon>Ochrophyta</taxon>
        <taxon>Bacillariophyta</taxon>
        <taxon>Bacillariophyceae</taxon>
        <taxon>Bacillariophycidae</taxon>
        <taxon>Naviculales</taxon>
        <taxon>Naviculaceae</taxon>
        <taxon>Fistulifera</taxon>
    </lineage>
</organism>
<evidence type="ECO:0000313" key="1">
    <source>
        <dbReference type="EMBL" id="GAX14152.1"/>
    </source>
</evidence>
<protein>
    <submittedName>
        <fullName evidence="1">Uncharacterized protein</fullName>
    </submittedName>
</protein>
<dbReference type="EMBL" id="BDSP01000075">
    <property type="protein sequence ID" value="GAX14152.1"/>
    <property type="molecule type" value="Genomic_DNA"/>
</dbReference>
<proteinExistence type="predicted"/>